<feature type="compositionally biased region" description="Basic residues" evidence="4">
    <location>
        <begin position="18"/>
        <end position="31"/>
    </location>
</feature>
<dbReference type="EMBL" id="BSUO01000001">
    <property type="protein sequence ID" value="GMA40804.1"/>
    <property type="molecule type" value="Genomic_DNA"/>
</dbReference>
<sequence length="268" mass="28271">MAASTGPAEAGTSDKTTLRARIRAQRRARRRAEREAGTGRRAESEGIARAVLDHLDRCPQARDAGWGSSSATVAVFRSTPSEPDTTALIEGLHDRGVRVLVPRTLDDLSLDWHELLAPAGDLRDGRRQGEAPAGDHHDASTDESPSAASPSEDADPARPSGEDSSAELPSDEDAGDEGPSLGLDAVADITAMILPGLAVDHAGHRLGQGGGCYDRTVPRLRPGTCRAVLLFDEEILDAVPYGEHDQLVPAVVTPRRGWTALTPAPPTP</sequence>
<protein>
    <recommendedName>
        <fullName evidence="7">5-formyltetrahydrofolate cyclo-ligase</fullName>
    </recommendedName>
</protein>
<organism evidence="5 6">
    <name type="scientific">Mobilicoccus caccae</name>
    <dbReference type="NCBI Taxonomy" id="1859295"/>
    <lineage>
        <taxon>Bacteria</taxon>
        <taxon>Bacillati</taxon>
        <taxon>Actinomycetota</taxon>
        <taxon>Actinomycetes</taxon>
        <taxon>Micrococcales</taxon>
        <taxon>Dermatophilaceae</taxon>
        <taxon>Mobilicoccus</taxon>
    </lineage>
</organism>
<comment type="caution">
    <text evidence="5">The sequence shown here is derived from an EMBL/GenBank/DDBJ whole genome shotgun (WGS) entry which is preliminary data.</text>
</comment>
<feature type="region of interest" description="Disordered" evidence="4">
    <location>
        <begin position="121"/>
        <end position="182"/>
    </location>
</feature>
<evidence type="ECO:0008006" key="7">
    <source>
        <dbReference type="Google" id="ProtNLM"/>
    </source>
</evidence>
<feature type="compositionally biased region" description="Basic and acidic residues" evidence="4">
    <location>
        <begin position="121"/>
        <end position="140"/>
    </location>
</feature>
<gene>
    <name evidence="5" type="ORF">GCM10025883_28490</name>
</gene>
<proteinExistence type="inferred from homology"/>
<dbReference type="PANTHER" id="PTHR23407">
    <property type="entry name" value="ATPASE INHIBITOR/5-FORMYLTETRAHYDROFOLATE CYCLO-LIGASE"/>
    <property type="match status" value="1"/>
</dbReference>
<dbReference type="Gene3D" id="3.40.50.10420">
    <property type="entry name" value="NagB/RpiA/CoA transferase-like"/>
    <property type="match status" value="1"/>
</dbReference>
<reference evidence="6" key="1">
    <citation type="journal article" date="2019" name="Int. J. Syst. Evol. Microbiol.">
        <title>The Global Catalogue of Microorganisms (GCM) 10K type strain sequencing project: providing services to taxonomists for standard genome sequencing and annotation.</title>
        <authorList>
            <consortium name="The Broad Institute Genomics Platform"/>
            <consortium name="The Broad Institute Genome Sequencing Center for Infectious Disease"/>
            <person name="Wu L."/>
            <person name="Ma J."/>
        </authorList>
    </citation>
    <scope>NUCLEOTIDE SEQUENCE [LARGE SCALE GENOMIC DNA]</scope>
    <source>
        <strain evidence="6">NBRC 113072</strain>
    </source>
</reference>
<dbReference type="InterPro" id="IPR037171">
    <property type="entry name" value="NagB/RpiA_transferase-like"/>
</dbReference>
<comment type="similarity">
    <text evidence="1">Belongs to the 5-formyltetrahydrofolate cyclo-ligase family.</text>
</comment>
<evidence type="ECO:0000256" key="4">
    <source>
        <dbReference type="SAM" id="MobiDB-lite"/>
    </source>
</evidence>
<evidence type="ECO:0000313" key="5">
    <source>
        <dbReference type="EMBL" id="GMA40804.1"/>
    </source>
</evidence>
<dbReference type="Pfam" id="PF01812">
    <property type="entry name" value="5-FTHF_cyc-lig"/>
    <property type="match status" value="1"/>
</dbReference>
<keyword evidence="6" id="KW-1185">Reference proteome</keyword>
<evidence type="ECO:0000256" key="1">
    <source>
        <dbReference type="ARBA" id="ARBA00010638"/>
    </source>
</evidence>
<accession>A0ABQ6ITJ5</accession>
<feature type="compositionally biased region" description="Low complexity" evidence="4">
    <location>
        <begin position="142"/>
        <end position="151"/>
    </location>
</feature>
<dbReference type="InterPro" id="IPR002698">
    <property type="entry name" value="FTHF_cligase"/>
</dbReference>
<dbReference type="RefSeq" id="WP_284304442.1">
    <property type="nucleotide sequence ID" value="NZ_BSUO01000001.1"/>
</dbReference>
<feature type="region of interest" description="Disordered" evidence="4">
    <location>
        <begin position="1"/>
        <end position="48"/>
    </location>
</feature>
<keyword evidence="3" id="KW-0067">ATP-binding</keyword>
<evidence type="ECO:0000256" key="3">
    <source>
        <dbReference type="ARBA" id="ARBA00022840"/>
    </source>
</evidence>
<evidence type="ECO:0000256" key="2">
    <source>
        <dbReference type="ARBA" id="ARBA00022741"/>
    </source>
</evidence>
<dbReference type="Proteomes" id="UP001157126">
    <property type="component" value="Unassembled WGS sequence"/>
</dbReference>
<dbReference type="SUPFAM" id="SSF100950">
    <property type="entry name" value="NagB/RpiA/CoA transferase-like"/>
    <property type="match status" value="1"/>
</dbReference>
<evidence type="ECO:0000313" key="6">
    <source>
        <dbReference type="Proteomes" id="UP001157126"/>
    </source>
</evidence>
<feature type="compositionally biased region" description="Basic and acidic residues" evidence="4">
    <location>
        <begin position="32"/>
        <end position="48"/>
    </location>
</feature>
<name>A0ABQ6ITJ5_9MICO</name>
<dbReference type="InterPro" id="IPR024185">
    <property type="entry name" value="FTHF_cligase-like_sf"/>
</dbReference>
<keyword evidence="2" id="KW-0547">Nucleotide-binding</keyword>
<dbReference type="PANTHER" id="PTHR23407:SF1">
    <property type="entry name" value="5-FORMYLTETRAHYDROFOLATE CYCLO-LIGASE"/>
    <property type="match status" value="1"/>
</dbReference>